<gene>
    <name evidence="1" type="ORF">DFH08DRAFT_963229</name>
</gene>
<keyword evidence="2" id="KW-1185">Reference proteome</keyword>
<reference evidence="1" key="1">
    <citation type="submission" date="2023-03" db="EMBL/GenBank/DDBJ databases">
        <title>Massive genome expansion in bonnet fungi (Mycena s.s.) driven by repeated elements and novel gene families across ecological guilds.</title>
        <authorList>
            <consortium name="Lawrence Berkeley National Laboratory"/>
            <person name="Harder C.B."/>
            <person name="Miyauchi S."/>
            <person name="Viragh M."/>
            <person name="Kuo A."/>
            <person name="Thoen E."/>
            <person name="Andreopoulos B."/>
            <person name="Lu D."/>
            <person name="Skrede I."/>
            <person name="Drula E."/>
            <person name="Henrissat B."/>
            <person name="Morin E."/>
            <person name="Kohler A."/>
            <person name="Barry K."/>
            <person name="LaButti K."/>
            <person name="Morin E."/>
            <person name="Salamov A."/>
            <person name="Lipzen A."/>
            <person name="Mereny Z."/>
            <person name="Hegedus B."/>
            <person name="Baldrian P."/>
            <person name="Stursova M."/>
            <person name="Weitz H."/>
            <person name="Taylor A."/>
            <person name="Grigoriev I.V."/>
            <person name="Nagy L.G."/>
            <person name="Martin F."/>
            <person name="Kauserud H."/>
        </authorList>
    </citation>
    <scope>NUCLEOTIDE SEQUENCE</scope>
    <source>
        <strain evidence="1">CBHHK002</strain>
    </source>
</reference>
<evidence type="ECO:0000313" key="1">
    <source>
        <dbReference type="EMBL" id="KAJ7342481.1"/>
    </source>
</evidence>
<proteinExistence type="predicted"/>
<sequence length="213" mass="23980">MPLLARESKATCKAGRTSTPVVQSFRNYFKEIPWKVEASLDWMKSCSFKASPGLDAMLTAPIDALSAHEIMCSDPEANRKIWGPGSVLLQLLAVQDSIGEPWDLNGDTFLRIQLGELLSSPPQAVKGLDVMWRSFDPIGRAGESRMTTSKLVDWEEHFKTTHTVYKPSSALVFYRRAATGPQFHLFRGQPSTFNMLENPFYLHKIFRSLERGV</sequence>
<dbReference type="EMBL" id="JARIHO010000025">
    <property type="protein sequence ID" value="KAJ7342481.1"/>
    <property type="molecule type" value="Genomic_DNA"/>
</dbReference>
<name>A0AAD6ZWL2_9AGAR</name>
<dbReference type="Proteomes" id="UP001218218">
    <property type="component" value="Unassembled WGS sequence"/>
</dbReference>
<accession>A0AAD6ZWL2</accession>
<evidence type="ECO:0000313" key="2">
    <source>
        <dbReference type="Proteomes" id="UP001218218"/>
    </source>
</evidence>
<comment type="caution">
    <text evidence="1">The sequence shown here is derived from an EMBL/GenBank/DDBJ whole genome shotgun (WGS) entry which is preliminary data.</text>
</comment>
<protein>
    <submittedName>
        <fullName evidence="1">Uncharacterized protein</fullName>
    </submittedName>
</protein>
<dbReference type="AlphaFoldDB" id="A0AAD6ZWL2"/>
<organism evidence="1 2">
    <name type="scientific">Mycena albidolilacea</name>
    <dbReference type="NCBI Taxonomy" id="1033008"/>
    <lineage>
        <taxon>Eukaryota</taxon>
        <taxon>Fungi</taxon>
        <taxon>Dikarya</taxon>
        <taxon>Basidiomycota</taxon>
        <taxon>Agaricomycotina</taxon>
        <taxon>Agaricomycetes</taxon>
        <taxon>Agaricomycetidae</taxon>
        <taxon>Agaricales</taxon>
        <taxon>Marasmiineae</taxon>
        <taxon>Mycenaceae</taxon>
        <taxon>Mycena</taxon>
    </lineage>
</organism>